<comment type="caution">
    <text evidence="4">The sequence shown here is derived from an EMBL/GenBank/DDBJ whole genome shotgun (WGS) entry which is preliminary data.</text>
</comment>
<dbReference type="Pfam" id="PF16655">
    <property type="entry name" value="PhoD_N"/>
    <property type="match status" value="1"/>
</dbReference>
<keyword evidence="1" id="KW-0732">Signal</keyword>
<dbReference type="GO" id="GO:0046872">
    <property type="term" value="F:metal ion binding"/>
    <property type="evidence" value="ECO:0007669"/>
    <property type="project" value="InterPro"/>
</dbReference>
<keyword evidence="5" id="KW-1185">Reference proteome</keyword>
<dbReference type="Gene3D" id="2.60.40.380">
    <property type="entry name" value="Purple acid phosphatase-like, N-terminal"/>
    <property type="match status" value="1"/>
</dbReference>
<feature type="domain" description="Phospholipase D N-terminal" evidence="3">
    <location>
        <begin position="76"/>
        <end position="164"/>
    </location>
</feature>
<proteinExistence type="predicted"/>
<dbReference type="InterPro" id="IPR008963">
    <property type="entry name" value="Purple_acid_Pase-like_N"/>
</dbReference>
<accession>A0A1B8QL74</accession>
<dbReference type="PANTHER" id="PTHR43606:SF2">
    <property type="entry name" value="ALKALINE PHOSPHATASE FAMILY PROTEIN (AFU_ORTHOLOGUE AFUA_5G03860)"/>
    <property type="match status" value="1"/>
</dbReference>
<reference evidence="4 5" key="1">
    <citation type="submission" date="2016-06" db="EMBL/GenBank/DDBJ databases">
        <title>Draft genome of Moraxella atlantae CCUG 59586.</title>
        <authorList>
            <person name="Salva-Serra F."/>
            <person name="Engstrom-Jakobsson H."/>
            <person name="Thorell K."/>
            <person name="Gonzales-Siles L."/>
            <person name="Karlsson R."/>
            <person name="Boulund F."/>
            <person name="Engstrand L."/>
            <person name="Kristiansson E."/>
            <person name="Moore E."/>
        </authorList>
    </citation>
    <scope>NUCLEOTIDE SEQUENCE [LARGE SCALE GENOMIC DNA]</scope>
    <source>
        <strain evidence="4 5">CCUG 59586</strain>
    </source>
</reference>
<dbReference type="AlphaFoldDB" id="A0A1B8QL74"/>
<dbReference type="EMBL" id="LZNA01000003">
    <property type="protein sequence ID" value="OBX84486.1"/>
    <property type="molecule type" value="Genomic_DNA"/>
</dbReference>
<dbReference type="GO" id="GO:0003993">
    <property type="term" value="F:acid phosphatase activity"/>
    <property type="evidence" value="ECO:0007669"/>
    <property type="project" value="InterPro"/>
</dbReference>
<evidence type="ECO:0000256" key="1">
    <source>
        <dbReference type="ARBA" id="ARBA00022729"/>
    </source>
</evidence>
<evidence type="ECO:0000259" key="2">
    <source>
        <dbReference type="Pfam" id="PF09423"/>
    </source>
</evidence>
<dbReference type="RefSeq" id="WP_067334174.1">
    <property type="nucleotide sequence ID" value="NZ_LZNA01000003.1"/>
</dbReference>
<dbReference type="SUPFAM" id="SSF56300">
    <property type="entry name" value="Metallo-dependent phosphatases"/>
    <property type="match status" value="1"/>
</dbReference>
<dbReference type="InterPro" id="IPR006311">
    <property type="entry name" value="TAT_signal"/>
</dbReference>
<dbReference type="InterPro" id="IPR052900">
    <property type="entry name" value="Phospholipid_Metab_Enz"/>
</dbReference>
<sequence length="609" mass="66819">MTTPIDTDNNPLHNLLKPSAEAPMLNRRRFLQASSMTAAAGASLVLAGCNDDDNDNDIKIEAVGSSSANMRVQFLHSVASGDPLSDRVIIWTRVTPDSAGSYPVQWQVATDKNFGQIVQSGTAQADGGADYTVKVDVTGLKPATTYYYRFMAGSATSTTGTTKTLPTGDVTQVKFAVISCSNFPAGYFHAYADIARQPVDAVIHLGDYIYEYGRTTTNSNGQTVTAYASAHAAELGREVKPATELLAINDYRERYAQYRSDKDLQAMHAALPMIAVWDDHEIANDAYTNGAENHQPNEGDWNTRKMAAMKAYHEWMPTRNGVMNQIYRSFNFGNLVSLHMLDTRIIGRDKQLDYNDYIGADTNGQPVFDGNKFVADWTNANRQLLGLAQQNWLYSQMQQSNATWQILGQQVVMGKMRMPSPVLFNLLNPKVGVSISDYLVMAQKAQQAPATLSAQEQAILNAPYIPYNLDAWDGYAVAQETVFAMAKNLNKNLVVLSGDTHNAWANNLVTNDGKPAGVEFAVQSVTSPGFEAYLPNIPPAQLAAVLPMLVQNATLKWCDTSRRGYMVVTATREQCQCDWVFVSDILQPSYSANVGKTMTVKAGQMQLIG</sequence>
<dbReference type="SUPFAM" id="SSF49363">
    <property type="entry name" value="Purple acid phosphatase, N-terminal domain"/>
    <property type="match status" value="1"/>
</dbReference>
<gene>
    <name evidence="4" type="ORF">A9306_03145</name>
</gene>
<organism evidence="4 5">
    <name type="scientific">Faucicola atlantae</name>
    <dbReference type="NCBI Taxonomy" id="34059"/>
    <lineage>
        <taxon>Bacteria</taxon>
        <taxon>Pseudomonadati</taxon>
        <taxon>Pseudomonadota</taxon>
        <taxon>Gammaproteobacteria</taxon>
        <taxon>Moraxellales</taxon>
        <taxon>Moraxellaceae</taxon>
        <taxon>Faucicola</taxon>
    </lineage>
</organism>
<dbReference type="Gene3D" id="3.60.21.70">
    <property type="entry name" value="PhoD-like phosphatase"/>
    <property type="match status" value="1"/>
</dbReference>
<dbReference type="InterPro" id="IPR018946">
    <property type="entry name" value="PhoD-like_MPP"/>
</dbReference>
<evidence type="ECO:0000313" key="4">
    <source>
        <dbReference type="EMBL" id="OBX84486.1"/>
    </source>
</evidence>
<evidence type="ECO:0000313" key="5">
    <source>
        <dbReference type="Proteomes" id="UP000092616"/>
    </source>
</evidence>
<dbReference type="Pfam" id="PF09423">
    <property type="entry name" value="PhoD"/>
    <property type="match status" value="1"/>
</dbReference>
<dbReference type="PANTHER" id="PTHR43606">
    <property type="entry name" value="PHOSPHATASE, PUTATIVE (AFU_ORTHOLOGUE AFUA_6G08710)-RELATED"/>
    <property type="match status" value="1"/>
</dbReference>
<dbReference type="InterPro" id="IPR038607">
    <property type="entry name" value="PhoD-like_sf"/>
</dbReference>
<dbReference type="Proteomes" id="UP000092616">
    <property type="component" value="Unassembled WGS sequence"/>
</dbReference>
<dbReference type="PROSITE" id="PS51318">
    <property type="entry name" value="TAT"/>
    <property type="match status" value="1"/>
</dbReference>
<protein>
    <submittedName>
        <fullName evidence="4">Alkaline phosphatase</fullName>
    </submittedName>
</protein>
<dbReference type="InterPro" id="IPR029052">
    <property type="entry name" value="Metallo-depent_PP-like"/>
</dbReference>
<name>A0A1B8QL74_9GAMM</name>
<feature type="domain" description="PhoD-like phosphatase metallophosphatase" evidence="2">
    <location>
        <begin position="175"/>
        <end position="579"/>
    </location>
</feature>
<dbReference type="CDD" id="cd07389">
    <property type="entry name" value="MPP_PhoD"/>
    <property type="match status" value="1"/>
</dbReference>
<evidence type="ECO:0000259" key="3">
    <source>
        <dbReference type="Pfam" id="PF16655"/>
    </source>
</evidence>
<dbReference type="InterPro" id="IPR032093">
    <property type="entry name" value="PhoD_N"/>
</dbReference>